<reference evidence="1 2" key="1">
    <citation type="journal article" date="2017" name="Curr. Biol.">
        <title>Genome architecture and evolution of a unichromosomal asexual nematode.</title>
        <authorList>
            <person name="Fradin H."/>
            <person name="Zegar C."/>
            <person name="Gutwein M."/>
            <person name="Lucas J."/>
            <person name="Kovtun M."/>
            <person name="Corcoran D."/>
            <person name="Baugh L.R."/>
            <person name="Kiontke K."/>
            <person name="Gunsalus K."/>
            <person name="Fitch D.H."/>
            <person name="Piano F."/>
        </authorList>
    </citation>
    <scope>NUCLEOTIDE SEQUENCE [LARGE SCALE GENOMIC DNA]</scope>
    <source>
        <strain evidence="1">PF1309</strain>
    </source>
</reference>
<evidence type="ECO:0000313" key="1">
    <source>
        <dbReference type="EMBL" id="PAV83235.1"/>
    </source>
</evidence>
<gene>
    <name evidence="1" type="ORF">WR25_15578</name>
</gene>
<dbReference type="Proteomes" id="UP000218231">
    <property type="component" value="Unassembled WGS sequence"/>
</dbReference>
<keyword evidence="2" id="KW-1185">Reference proteome</keyword>
<dbReference type="EMBL" id="LIAE01006976">
    <property type="protein sequence ID" value="PAV83235.1"/>
    <property type="molecule type" value="Genomic_DNA"/>
</dbReference>
<protein>
    <submittedName>
        <fullName evidence="1">Uncharacterized protein</fullName>
    </submittedName>
</protein>
<sequence length="90" mass="10318">MTTSSSQSVEIPSDISKDELLEAMAAIRKTREQKKVARIDVSSVGRMNEFYKTKIDDERIIELEREPSALFTQFPKFTNSVPIQIDVLRL</sequence>
<proteinExistence type="predicted"/>
<organism evidence="1 2">
    <name type="scientific">Diploscapter pachys</name>
    <dbReference type="NCBI Taxonomy" id="2018661"/>
    <lineage>
        <taxon>Eukaryota</taxon>
        <taxon>Metazoa</taxon>
        <taxon>Ecdysozoa</taxon>
        <taxon>Nematoda</taxon>
        <taxon>Chromadorea</taxon>
        <taxon>Rhabditida</taxon>
        <taxon>Rhabditina</taxon>
        <taxon>Rhabditomorpha</taxon>
        <taxon>Rhabditoidea</taxon>
        <taxon>Rhabditidae</taxon>
        <taxon>Diploscapter</taxon>
    </lineage>
</organism>
<dbReference type="AlphaFoldDB" id="A0A2A2LAZ7"/>
<name>A0A2A2LAZ7_9BILA</name>
<accession>A0A2A2LAZ7</accession>
<evidence type="ECO:0000313" key="2">
    <source>
        <dbReference type="Proteomes" id="UP000218231"/>
    </source>
</evidence>
<comment type="caution">
    <text evidence="1">The sequence shown here is derived from an EMBL/GenBank/DDBJ whole genome shotgun (WGS) entry which is preliminary data.</text>
</comment>